<reference evidence="2" key="1">
    <citation type="journal article" date="2008" name="Nat. Genet.">
        <title>The Pristionchus pacificus genome provides a unique perspective on nematode lifestyle and parasitism.</title>
        <authorList>
            <person name="Dieterich C."/>
            <person name="Clifton S.W."/>
            <person name="Schuster L.N."/>
            <person name="Chinwalla A."/>
            <person name="Delehaunty K."/>
            <person name="Dinkelacker I."/>
            <person name="Fulton L."/>
            <person name="Fulton R."/>
            <person name="Godfrey J."/>
            <person name="Minx P."/>
            <person name="Mitreva M."/>
            <person name="Roeseler W."/>
            <person name="Tian H."/>
            <person name="Witte H."/>
            <person name="Yang S.P."/>
            <person name="Wilson R.K."/>
            <person name="Sommer R.J."/>
        </authorList>
    </citation>
    <scope>NUCLEOTIDE SEQUENCE [LARGE SCALE GENOMIC DNA]</scope>
    <source>
        <strain evidence="2">PS312</strain>
    </source>
</reference>
<proteinExistence type="predicted"/>
<evidence type="ECO:0000313" key="2">
    <source>
        <dbReference type="Proteomes" id="UP000005239"/>
    </source>
</evidence>
<organism evidence="1 2">
    <name type="scientific">Pristionchus pacificus</name>
    <name type="common">Parasitic nematode worm</name>
    <dbReference type="NCBI Taxonomy" id="54126"/>
    <lineage>
        <taxon>Eukaryota</taxon>
        <taxon>Metazoa</taxon>
        <taxon>Ecdysozoa</taxon>
        <taxon>Nematoda</taxon>
        <taxon>Chromadorea</taxon>
        <taxon>Rhabditida</taxon>
        <taxon>Rhabditina</taxon>
        <taxon>Diplogasteromorpha</taxon>
        <taxon>Diplogasteroidea</taxon>
        <taxon>Neodiplogasteridae</taxon>
        <taxon>Pristionchus</taxon>
    </lineage>
</organism>
<dbReference type="Proteomes" id="UP000005239">
    <property type="component" value="Unassembled WGS sequence"/>
</dbReference>
<dbReference type="AlphaFoldDB" id="A0A2A6CV80"/>
<protein>
    <submittedName>
        <fullName evidence="1">Uncharacterized protein</fullName>
    </submittedName>
</protein>
<evidence type="ECO:0000313" key="1">
    <source>
        <dbReference type="EnsemblMetazoa" id="PPA44111.1"/>
    </source>
</evidence>
<reference evidence="1" key="2">
    <citation type="submission" date="2022-06" db="UniProtKB">
        <authorList>
            <consortium name="EnsemblMetazoa"/>
        </authorList>
    </citation>
    <scope>IDENTIFICATION</scope>
    <source>
        <strain evidence="1">PS312</strain>
    </source>
</reference>
<sequence>MNITYCKCKAAPLGRDGMESIGPPRFACSLTSETARAIHCLTYAFHSCQWLFSWVVRVNKPSLHFACSLVTPTDEE</sequence>
<accession>A0A2A6CV80</accession>
<gene>
    <name evidence="1" type="primary">WBGene00282480</name>
</gene>
<keyword evidence="2" id="KW-1185">Reference proteome</keyword>
<name>A0A2A6CV80_PRIPA</name>
<dbReference type="EnsemblMetazoa" id="PPA44111.1">
    <property type="protein sequence ID" value="PPA44111.1"/>
    <property type="gene ID" value="WBGene00282480"/>
</dbReference>
<accession>A0A8R1Z0K1</accession>